<dbReference type="Pfam" id="PF01152">
    <property type="entry name" value="Bac_globin"/>
    <property type="match status" value="1"/>
</dbReference>
<evidence type="ECO:0000256" key="5">
    <source>
        <dbReference type="PIRSR" id="PIRSR601486-1"/>
    </source>
</evidence>
<keyword evidence="1" id="KW-0813">Transport</keyword>
<accession>K8P7W6</accession>
<keyword evidence="4 5" id="KW-0408">Iron</keyword>
<keyword evidence="2 5" id="KW-0349">Heme</keyword>
<proteinExistence type="predicted"/>
<dbReference type="Proteomes" id="UP000001095">
    <property type="component" value="Unassembled WGS sequence"/>
</dbReference>
<sequence>MMAARPCAARVARAGRAAYIRAMTEPASSALHTFHSDLTEEKIARLVATFYGRAREDSLIGPIFNAQVKDWDHHIAQISDFWSSMMLKTGRYNGRPMRPHLMLPLKGEHFDRWLALFETTAREIFQSDVAEALIVRARRIADSFEMGLATTRGEIARPRHSVSDGV</sequence>
<keyword evidence="3 5" id="KW-0479">Metal-binding</keyword>
<dbReference type="GO" id="GO:0046872">
    <property type="term" value="F:metal ion binding"/>
    <property type="evidence" value="ECO:0007669"/>
    <property type="project" value="UniProtKB-KW"/>
</dbReference>
<dbReference type="CDD" id="cd08916">
    <property type="entry name" value="TrHb3_P"/>
    <property type="match status" value="1"/>
</dbReference>
<keyword evidence="7" id="KW-1185">Reference proteome</keyword>
<evidence type="ECO:0000313" key="6">
    <source>
        <dbReference type="EMBL" id="EKS38662.1"/>
    </source>
</evidence>
<dbReference type="InterPro" id="IPR001486">
    <property type="entry name" value="Hemoglobin_trunc"/>
</dbReference>
<dbReference type="InterPro" id="IPR012292">
    <property type="entry name" value="Globin/Proto"/>
</dbReference>
<evidence type="ECO:0008006" key="8">
    <source>
        <dbReference type="Google" id="ProtNLM"/>
    </source>
</evidence>
<evidence type="ECO:0000256" key="4">
    <source>
        <dbReference type="ARBA" id="ARBA00023004"/>
    </source>
</evidence>
<evidence type="ECO:0000313" key="7">
    <source>
        <dbReference type="Proteomes" id="UP000001095"/>
    </source>
</evidence>
<organism evidence="6 7">
    <name type="scientific">Afipia clevelandensis ATCC 49720</name>
    <dbReference type="NCBI Taxonomy" id="883079"/>
    <lineage>
        <taxon>Bacteria</taxon>
        <taxon>Pseudomonadati</taxon>
        <taxon>Pseudomonadota</taxon>
        <taxon>Alphaproteobacteria</taxon>
        <taxon>Hyphomicrobiales</taxon>
        <taxon>Nitrobacteraceae</taxon>
        <taxon>Afipia</taxon>
    </lineage>
</organism>
<dbReference type="EMBL" id="AGWY01000006">
    <property type="protein sequence ID" value="EKS38662.1"/>
    <property type="molecule type" value="Genomic_DNA"/>
</dbReference>
<dbReference type="AlphaFoldDB" id="K8P7W6"/>
<dbReference type="GO" id="GO:0020037">
    <property type="term" value="F:heme binding"/>
    <property type="evidence" value="ECO:0007669"/>
    <property type="project" value="InterPro"/>
</dbReference>
<reference evidence="6 7" key="1">
    <citation type="submission" date="2012-04" db="EMBL/GenBank/DDBJ databases">
        <title>The Genome Sequence of Afipia clevelandensis ATCC 49720.</title>
        <authorList>
            <consortium name="The Broad Institute Genome Sequencing Platform"/>
            <person name="Earl A."/>
            <person name="Ward D."/>
            <person name="Feldgarden M."/>
            <person name="Gevers D."/>
            <person name="Huys G."/>
            <person name="Walker B."/>
            <person name="Young S.K."/>
            <person name="Zeng Q."/>
            <person name="Gargeya S."/>
            <person name="Fitzgerald M."/>
            <person name="Haas B."/>
            <person name="Abouelleil A."/>
            <person name="Alvarado L."/>
            <person name="Arachchi H.M."/>
            <person name="Berlin A."/>
            <person name="Chapman S.B."/>
            <person name="Goldberg J."/>
            <person name="Griggs A."/>
            <person name="Gujja S."/>
            <person name="Hansen M."/>
            <person name="Howarth C."/>
            <person name="Imamovic A."/>
            <person name="Larimer J."/>
            <person name="McCowen C."/>
            <person name="Montmayeur A."/>
            <person name="Murphy C."/>
            <person name="Neiman D."/>
            <person name="Pearson M."/>
            <person name="Priest M."/>
            <person name="Roberts A."/>
            <person name="Saif S."/>
            <person name="Shea T."/>
            <person name="Sisk P."/>
            <person name="Sykes S."/>
            <person name="Wortman J."/>
            <person name="Nusbaum C."/>
            <person name="Birren B."/>
        </authorList>
    </citation>
    <scope>NUCLEOTIDE SEQUENCE [LARGE SCALE GENOMIC DNA]</scope>
    <source>
        <strain evidence="6 7">ATCC 49720</strain>
    </source>
</reference>
<dbReference type="SUPFAM" id="SSF46458">
    <property type="entry name" value="Globin-like"/>
    <property type="match status" value="1"/>
</dbReference>
<comment type="caution">
    <text evidence="6">The sequence shown here is derived from an EMBL/GenBank/DDBJ whole genome shotgun (WGS) entry which is preliminary data.</text>
</comment>
<protein>
    <recommendedName>
        <fullName evidence="8">Group III truncated hemoglobin</fullName>
    </recommendedName>
</protein>
<evidence type="ECO:0000256" key="3">
    <source>
        <dbReference type="ARBA" id="ARBA00022723"/>
    </source>
</evidence>
<evidence type="ECO:0000256" key="1">
    <source>
        <dbReference type="ARBA" id="ARBA00022448"/>
    </source>
</evidence>
<evidence type="ECO:0000256" key="2">
    <source>
        <dbReference type="ARBA" id="ARBA00022617"/>
    </source>
</evidence>
<dbReference type="PATRIC" id="fig|883079.3.peg.1153"/>
<gene>
    <name evidence="6" type="ORF">HMPREF9696_01131</name>
</gene>
<dbReference type="Gene3D" id="1.10.490.10">
    <property type="entry name" value="Globins"/>
    <property type="match status" value="1"/>
</dbReference>
<dbReference type="GO" id="GO:0019825">
    <property type="term" value="F:oxygen binding"/>
    <property type="evidence" value="ECO:0007669"/>
    <property type="project" value="InterPro"/>
</dbReference>
<name>K8P7W6_9BRAD</name>
<dbReference type="InterPro" id="IPR009050">
    <property type="entry name" value="Globin-like_sf"/>
</dbReference>
<feature type="binding site" description="distal binding residue" evidence="5">
    <location>
        <position position="73"/>
    </location>
    <ligand>
        <name>heme</name>
        <dbReference type="ChEBI" id="CHEBI:30413"/>
    </ligand>
    <ligandPart>
        <name>Fe</name>
        <dbReference type="ChEBI" id="CHEBI:18248"/>
    </ligandPart>
</feature>
<dbReference type="HOGENOM" id="CLU_104957_4_0_5"/>